<keyword evidence="5" id="KW-1185">Reference proteome</keyword>
<name>A0AAW1UTW8_9CUCU</name>
<sequence length="367" mass="42754">MDNWDLEEFLLLLQRLMQLELYSVERSTWDAVDPGENINMTHELGDTPVHTACKDIINSNSLKNLLRCDPNFNIQNYNLQTPLHCYMLSPLLQSSMLETILKRGADPNIPDAIGNTALHYLVLNSFQSVDDMKLLTKNLLKYNANVNIQNYFGDTPLHFAVKNGAVDFISALLHTEASVFIKNEENLTALDIAYDNRYDNREVFIEMVKFAIIFKNRGIPVDQIFLDEIQSNESLRIFNDECKEERSRIKKITVGNTDVTLHVILKSSTYAFAKYLQNSEILEWFRNFESEQYIVFGNRINRHFKEGLARKEAEEYGYLFCRNILQTLPAGCHDNILSYFSNDDLHNLKWIRRNRKKLLRIKELPLD</sequence>
<dbReference type="InterPro" id="IPR036770">
    <property type="entry name" value="Ankyrin_rpt-contain_sf"/>
</dbReference>
<dbReference type="Gene3D" id="1.25.40.20">
    <property type="entry name" value="Ankyrin repeat-containing domain"/>
    <property type="match status" value="2"/>
</dbReference>
<evidence type="ECO:0000256" key="2">
    <source>
        <dbReference type="ARBA" id="ARBA00023043"/>
    </source>
</evidence>
<dbReference type="AlphaFoldDB" id="A0AAW1UTW8"/>
<dbReference type="PROSITE" id="PS50088">
    <property type="entry name" value="ANK_REPEAT"/>
    <property type="match status" value="2"/>
</dbReference>
<evidence type="ECO:0000313" key="5">
    <source>
        <dbReference type="Proteomes" id="UP001431783"/>
    </source>
</evidence>
<keyword evidence="2 3" id="KW-0040">ANK repeat</keyword>
<feature type="repeat" description="ANK" evidence="3">
    <location>
        <begin position="78"/>
        <end position="112"/>
    </location>
</feature>
<organism evidence="4 5">
    <name type="scientific">Henosepilachna vigintioctopunctata</name>
    <dbReference type="NCBI Taxonomy" id="420089"/>
    <lineage>
        <taxon>Eukaryota</taxon>
        <taxon>Metazoa</taxon>
        <taxon>Ecdysozoa</taxon>
        <taxon>Arthropoda</taxon>
        <taxon>Hexapoda</taxon>
        <taxon>Insecta</taxon>
        <taxon>Pterygota</taxon>
        <taxon>Neoptera</taxon>
        <taxon>Endopterygota</taxon>
        <taxon>Coleoptera</taxon>
        <taxon>Polyphaga</taxon>
        <taxon>Cucujiformia</taxon>
        <taxon>Coccinelloidea</taxon>
        <taxon>Coccinellidae</taxon>
        <taxon>Epilachninae</taxon>
        <taxon>Epilachnini</taxon>
        <taxon>Henosepilachna</taxon>
    </lineage>
</organism>
<evidence type="ECO:0000256" key="1">
    <source>
        <dbReference type="ARBA" id="ARBA00022737"/>
    </source>
</evidence>
<comment type="caution">
    <text evidence="4">The sequence shown here is derived from an EMBL/GenBank/DDBJ whole genome shotgun (WGS) entry which is preliminary data.</text>
</comment>
<keyword evidence="1" id="KW-0677">Repeat</keyword>
<dbReference type="SMART" id="SM00248">
    <property type="entry name" value="ANK"/>
    <property type="match status" value="5"/>
</dbReference>
<evidence type="ECO:0000256" key="3">
    <source>
        <dbReference type="PROSITE-ProRule" id="PRU00023"/>
    </source>
</evidence>
<dbReference type="Proteomes" id="UP001431783">
    <property type="component" value="Unassembled WGS sequence"/>
</dbReference>
<dbReference type="InterPro" id="IPR002110">
    <property type="entry name" value="Ankyrin_rpt"/>
</dbReference>
<accession>A0AAW1UTW8</accession>
<dbReference type="PROSITE" id="PS50297">
    <property type="entry name" value="ANK_REP_REGION"/>
    <property type="match status" value="1"/>
</dbReference>
<gene>
    <name evidence="4" type="ORF">WA026_001589</name>
</gene>
<proteinExistence type="predicted"/>
<dbReference type="PANTHER" id="PTHR24126">
    <property type="entry name" value="ANKYRIN REPEAT, PH AND SEC7 DOMAIN CONTAINING PROTEIN SECG-RELATED"/>
    <property type="match status" value="1"/>
</dbReference>
<feature type="repeat" description="ANK" evidence="3">
    <location>
        <begin position="152"/>
        <end position="184"/>
    </location>
</feature>
<dbReference type="EMBL" id="JARQZJ010000091">
    <property type="protein sequence ID" value="KAK9883415.1"/>
    <property type="molecule type" value="Genomic_DNA"/>
</dbReference>
<dbReference type="SUPFAM" id="SSF48403">
    <property type="entry name" value="Ankyrin repeat"/>
    <property type="match status" value="1"/>
</dbReference>
<evidence type="ECO:0000313" key="4">
    <source>
        <dbReference type="EMBL" id="KAK9883415.1"/>
    </source>
</evidence>
<dbReference type="PANTHER" id="PTHR24126:SF14">
    <property type="entry name" value="ANK_REP_REGION DOMAIN-CONTAINING PROTEIN"/>
    <property type="match status" value="1"/>
</dbReference>
<protein>
    <submittedName>
        <fullName evidence="4">Uncharacterized protein</fullName>
    </submittedName>
</protein>
<reference evidence="4 5" key="1">
    <citation type="submission" date="2023-03" db="EMBL/GenBank/DDBJ databases">
        <title>Genome insight into feeding habits of ladybird beetles.</title>
        <authorList>
            <person name="Li H.-S."/>
            <person name="Huang Y.-H."/>
            <person name="Pang H."/>
        </authorList>
    </citation>
    <scope>NUCLEOTIDE SEQUENCE [LARGE SCALE GENOMIC DNA]</scope>
    <source>
        <strain evidence="4">SYSU_2023b</strain>
        <tissue evidence="4">Whole body</tissue>
    </source>
</reference>
<dbReference type="Pfam" id="PF12796">
    <property type="entry name" value="Ank_2"/>
    <property type="match status" value="1"/>
</dbReference>